<feature type="transmembrane region" description="Helical" evidence="1">
    <location>
        <begin position="519"/>
        <end position="537"/>
    </location>
</feature>
<keyword evidence="1" id="KW-1133">Transmembrane helix</keyword>
<feature type="transmembrane region" description="Helical" evidence="1">
    <location>
        <begin position="494"/>
        <end position="512"/>
    </location>
</feature>
<dbReference type="InterPro" id="IPR018580">
    <property type="entry name" value="Uncharacterised_YfhO"/>
</dbReference>
<feature type="transmembrane region" description="Helical" evidence="1">
    <location>
        <begin position="325"/>
        <end position="341"/>
    </location>
</feature>
<feature type="transmembrane region" description="Helical" evidence="1">
    <location>
        <begin position="348"/>
        <end position="365"/>
    </location>
</feature>
<feature type="transmembrane region" description="Helical" evidence="1">
    <location>
        <begin position="795"/>
        <end position="815"/>
    </location>
</feature>
<gene>
    <name evidence="2" type="ORF">HKN21_09570</name>
</gene>
<keyword evidence="1" id="KW-0472">Membrane</keyword>
<feature type="transmembrane region" description="Helical" evidence="1">
    <location>
        <begin position="148"/>
        <end position="165"/>
    </location>
</feature>
<dbReference type="PANTHER" id="PTHR38454">
    <property type="entry name" value="INTEGRAL MEMBRANE PROTEIN-RELATED"/>
    <property type="match status" value="1"/>
</dbReference>
<protein>
    <submittedName>
        <fullName evidence="2">YfhO family protein</fullName>
    </submittedName>
</protein>
<accession>A0A7Y2H2R3</accession>
<feature type="transmembrane region" description="Helical" evidence="1">
    <location>
        <begin position="247"/>
        <end position="268"/>
    </location>
</feature>
<feature type="transmembrane region" description="Helical" evidence="1">
    <location>
        <begin position="114"/>
        <end position="136"/>
    </location>
</feature>
<evidence type="ECO:0000313" key="3">
    <source>
        <dbReference type="Proteomes" id="UP000547674"/>
    </source>
</evidence>
<proteinExistence type="predicted"/>
<sequence>MAKKQRRKSESAPKPKVERSAPITKHAGWVALAVILLSLVAFFYPVFFQGQGFQPPDNIASMSHKPFLEEAFDGEGSFLERYPLWNPYVFSGMPSFGSLTAAPYTNPMSFVLSWLSGVFKVLSYYFLLGMFMWLLLRRKGLGQIPSTYGALAFIFCAHVLTLIMIGHNSKIATLVFLPLILLAADEIFEKPRILWWAVLALGVGTMIVTSHLQIAYYTLLAAGLLFLVMTIGALKNRMSPVGILGRWASFGTAVGIGYLASSVITIAVREYADFSIRGGTGGGLPYDYATSWSLHPGEISTFFIPSFFGFGGASYWGWMPFTDNPVYMGILPVFLAVFAFVCRPKDKYNIFLIILGLFALVVSFGKHLPILYNFMFDFVPYFNKFRVPVMITLLLHFSVAVGAAIGLDRLLRNAADQEKVNRRNLMIAGGAMTAILVLLGGMMMSGSLDGTISARAIERAQASNPQAAQATVAQLQNYGAGIATEVQNLAKTDFARVLVIFLAGFGLLVASMRRMIPSWVAGSLLVVLTLIDLGVVGNKVADYQSRESDPTLFAATPAVQFLQSDPGPYRILSLTQQGSTNWYAYFKIPNILGYHPAKLKIYQDLIDDKGVAGVRKSLSQRNFNILDMLGAKYIVADERTAAAVMQLDNTRFEMVHRDGTEAVLQNHGVMPRLWFASNYRVIPDNEAHLAAVANPSWDPAAEALLFEDVGSIDPPTGATASVTEYSQRRISATVNSPGRCLLMMSEVFLDAGWTATLNGAPVEIHRGNYALRSIVVPPGTHELVMEFNPDSFQRGAAISIAAYAVMLLALGVGIVRSRRGSGSGSESQPVASEA</sequence>
<feature type="transmembrane region" description="Helical" evidence="1">
    <location>
        <begin position="215"/>
        <end position="235"/>
    </location>
</feature>
<reference evidence="2 3" key="1">
    <citation type="submission" date="2020-03" db="EMBL/GenBank/DDBJ databases">
        <title>Metabolic flexibility allows generalist bacteria to become dominant in a frequently disturbed ecosystem.</title>
        <authorList>
            <person name="Chen Y.-J."/>
            <person name="Leung P.M."/>
            <person name="Bay S.K."/>
            <person name="Hugenholtz P."/>
            <person name="Kessler A.J."/>
            <person name="Shelley G."/>
            <person name="Waite D.W."/>
            <person name="Cook P.L."/>
            <person name="Greening C."/>
        </authorList>
    </citation>
    <scope>NUCLEOTIDE SEQUENCE [LARGE SCALE GENOMIC DNA]</scope>
    <source>
        <strain evidence="2">SS_bin_28</strain>
    </source>
</reference>
<feature type="transmembrane region" description="Helical" evidence="1">
    <location>
        <begin position="425"/>
        <end position="444"/>
    </location>
</feature>
<dbReference type="Pfam" id="PF09586">
    <property type="entry name" value="YfhO"/>
    <property type="match status" value="1"/>
</dbReference>
<evidence type="ECO:0000256" key="1">
    <source>
        <dbReference type="SAM" id="Phobius"/>
    </source>
</evidence>
<dbReference type="Proteomes" id="UP000547674">
    <property type="component" value="Unassembled WGS sequence"/>
</dbReference>
<feature type="transmembrane region" description="Helical" evidence="1">
    <location>
        <begin position="193"/>
        <end position="209"/>
    </location>
</feature>
<evidence type="ECO:0000313" key="2">
    <source>
        <dbReference type="EMBL" id="NNF06997.1"/>
    </source>
</evidence>
<comment type="caution">
    <text evidence="2">The sequence shown here is derived from an EMBL/GenBank/DDBJ whole genome shotgun (WGS) entry which is preliminary data.</text>
</comment>
<dbReference type="PANTHER" id="PTHR38454:SF1">
    <property type="entry name" value="INTEGRAL MEMBRANE PROTEIN"/>
    <property type="match status" value="1"/>
</dbReference>
<feature type="transmembrane region" description="Helical" evidence="1">
    <location>
        <begin position="26"/>
        <end position="47"/>
    </location>
</feature>
<keyword evidence="1" id="KW-0812">Transmembrane</keyword>
<organism evidence="2 3">
    <name type="scientific">Eiseniibacteriota bacterium</name>
    <dbReference type="NCBI Taxonomy" id="2212470"/>
    <lineage>
        <taxon>Bacteria</taxon>
        <taxon>Candidatus Eiseniibacteriota</taxon>
    </lineage>
</organism>
<feature type="transmembrane region" description="Helical" evidence="1">
    <location>
        <begin position="171"/>
        <end position="188"/>
    </location>
</feature>
<dbReference type="AlphaFoldDB" id="A0A7Y2H2R3"/>
<feature type="transmembrane region" description="Helical" evidence="1">
    <location>
        <begin position="385"/>
        <end position="405"/>
    </location>
</feature>
<name>A0A7Y2H2R3_UNCEI</name>
<dbReference type="EMBL" id="JABDJR010000379">
    <property type="protein sequence ID" value="NNF06997.1"/>
    <property type="molecule type" value="Genomic_DNA"/>
</dbReference>